<dbReference type="GO" id="GO:0016491">
    <property type="term" value="F:oxidoreductase activity"/>
    <property type="evidence" value="ECO:0007669"/>
    <property type="project" value="InterPro"/>
</dbReference>
<gene>
    <name evidence="3" type="ORF">EK21DRAFT_66938</name>
</gene>
<evidence type="ECO:0000313" key="3">
    <source>
        <dbReference type="EMBL" id="KAF2029835.1"/>
    </source>
</evidence>
<proteinExistence type="inferred from homology"/>
<keyword evidence="4" id="KW-1185">Reference proteome</keyword>
<dbReference type="OrthoDB" id="3183782at2759"/>
<dbReference type="Gene3D" id="3.30.70.100">
    <property type="match status" value="1"/>
</dbReference>
<dbReference type="AlphaFoldDB" id="A0A9P4LM33"/>
<reference evidence="3" key="1">
    <citation type="journal article" date="2020" name="Stud. Mycol.">
        <title>101 Dothideomycetes genomes: a test case for predicting lifestyles and emergence of pathogens.</title>
        <authorList>
            <person name="Haridas S."/>
            <person name="Albert R."/>
            <person name="Binder M."/>
            <person name="Bloem J."/>
            <person name="Labutti K."/>
            <person name="Salamov A."/>
            <person name="Andreopoulos B."/>
            <person name="Baker S."/>
            <person name="Barry K."/>
            <person name="Bills G."/>
            <person name="Bluhm B."/>
            <person name="Cannon C."/>
            <person name="Castanera R."/>
            <person name="Culley D."/>
            <person name="Daum C."/>
            <person name="Ezra D."/>
            <person name="Gonzalez J."/>
            <person name="Henrissat B."/>
            <person name="Kuo A."/>
            <person name="Liang C."/>
            <person name="Lipzen A."/>
            <person name="Lutzoni F."/>
            <person name="Magnuson J."/>
            <person name="Mondo S."/>
            <person name="Nolan M."/>
            <person name="Ohm R."/>
            <person name="Pangilinan J."/>
            <person name="Park H.-J."/>
            <person name="Ramirez L."/>
            <person name="Alfaro M."/>
            <person name="Sun H."/>
            <person name="Tritt A."/>
            <person name="Yoshinaga Y."/>
            <person name="Zwiers L.-H."/>
            <person name="Turgeon B."/>
            <person name="Goodwin S."/>
            <person name="Spatafora J."/>
            <person name="Crous P."/>
            <person name="Grigoriev I."/>
        </authorList>
    </citation>
    <scope>NUCLEOTIDE SEQUENCE</scope>
    <source>
        <strain evidence="3">CBS 110217</strain>
    </source>
</reference>
<dbReference type="InterPro" id="IPR009799">
    <property type="entry name" value="EthD_dom"/>
</dbReference>
<dbReference type="EMBL" id="ML978196">
    <property type="protein sequence ID" value="KAF2029835.1"/>
    <property type="molecule type" value="Genomic_DNA"/>
</dbReference>
<dbReference type="Proteomes" id="UP000799777">
    <property type="component" value="Unassembled WGS sequence"/>
</dbReference>
<accession>A0A9P4LM33</accession>
<feature type="domain" description="EthD" evidence="2">
    <location>
        <begin position="13"/>
        <end position="105"/>
    </location>
</feature>
<protein>
    <recommendedName>
        <fullName evidence="2">EthD domain-containing protein</fullName>
    </recommendedName>
</protein>
<evidence type="ECO:0000313" key="4">
    <source>
        <dbReference type="Proteomes" id="UP000799777"/>
    </source>
</evidence>
<evidence type="ECO:0000256" key="1">
    <source>
        <dbReference type="ARBA" id="ARBA00005986"/>
    </source>
</evidence>
<sequence length="127" mass="14611">MVVHLTSLITKRDDISIDEINQYWSEKHSQTFLSNPKAKKHLLRYSQVHLDTSFNSALQKGTASQPARYDGVAQFWAETKEDLMAVFESDYYKDVVVKDEGRFIKEKAFEMYVGDVQDCWVKPNAGG</sequence>
<name>A0A9P4LM33_9PLEO</name>
<comment type="similarity">
    <text evidence="1">Belongs to the tpcK family.</text>
</comment>
<evidence type="ECO:0000259" key="2">
    <source>
        <dbReference type="Pfam" id="PF07110"/>
    </source>
</evidence>
<dbReference type="InterPro" id="IPR011008">
    <property type="entry name" value="Dimeric_a/b-barrel"/>
</dbReference>
<comment type="caution">
    <text evidence="3">The sequence shown here is derived from an EMBL/GenBank/DDBJ whole genome shotgun (WGS) entry which is preliminary data.</text>
</comment>
<organism evidence="3 4">
    <name type="scientific">Setomelanomma holmii</name>
    <dbReference type="NCBI Taxonomy" id="210430"/>
    <lineage>
        <taxon>Eukaryota</taxon>
        <taxon>Fungi</taxon>
        <taxon>Dikarya</taxon>
        <taxon>Ascomycota</taxon>
        <taxon>Pezizomycotina</taxon>
        <taxon>Dothideomycetes</taxon>
        <taxon>Pleosporomycetidae</taxon>
        <taxon>Pleosporales</taxon>
        <taxon>Pleosporineae</taxon>
        <taxon>Phaeosphaeriaceae</taxon>
        <taxon>Setomelanomma</taxon>
    </lineage>
</organism>
<dbReference type="SUPFAM" id="SSF54909">
    <property type="entry name" value="Dimeric alpha+beta barrel"/>
    <property type="match status" value="1"/>
</dbReference>
<dbReference type="Pfam" id="PF07110">
    <property type="entry name" value="EthD"/>
    <property type="match status" value="1"/>
</dbReference>